<sequence>MAQAEYVGSPHESLHRHAPAPDPVTVSDLLAEPLLRNTLVAGATGAGRAVRWCLPLSEITGDPDAAEEGVAVHAHADHLRDGAGPATVERVAASGAVALLVRIGRADVASPAELRVSFPEARAAADAAGLPLALLPPSADYRAVSQLVATKVLAQATHVLQYSDRVHRSLGEIHARGAGIPSLAYGMARMGEAPVMVVDLDGTVLAYETTAAGTKPAPAPVAAVLARHVEGLVRGELPIGATVLDPVDAAGSAVVPIAAAVMFGGEISGLVAVLEPPYGDPHDRAQRRIIAEEGAVLVGSEMLRIRSMTEAEERTRGDFVVELVHGRFADGGQLQARARHHGFSVDGTYAVYVAELDPPASDDVRAVRRFNAAARAVERLYPEAALPTLATQIGGNLVVVHPVANGVDAAAVRDVAGAVRRVLRERLDAEARVAFGRVGTGAGGVATSYREARTALALGRRIDVPPVAGYDDLRIFVALRDLADSENGRSFATEMLAPLRRADGNARSLESVVFAYIAESGNLNAAARRLGLHRNTTLYKLDRVSRVLGMDIRSADTQFMVWLAHHIDTLTQVNDSLDEELAPPP</sequence>
<dbReference type="Pfam" id="PF13556">
    <property type="entry name" value="HTH_30"/>
    <property type="match status" value="1"/>
</dbReference>
<dbReference type="InterPro" id="IPR041522">
    <property type="entry name" value="CdaR_GGDEF"/>
</dbReference>
<dbReference type="Proteomes" id="UP001299970">
    <property type="component" value="Unassembled WGS sequence"/>
</dbReference>
<feature type="region of interest" description="Disordered" evidence="2">
    <location>
        <begin position="1"/>
        <end position="21"/>
    </location>
</feature>
<name>A0ABS9TKZ1_9PSEU</name>
<dbReference type="Gene3D" id="1.10.10.2840">
    <property type="entry name" value="PucR C-terminal helix-turn-helix domain"/>
    <property type="match status" value="1"/>
</dbReference>
<feature type="domain" description="PucR C-terminal helix-turn-helix" evidence="3">
    <location>
        <begin position="514"/>
        <end position="566"/>
    </location>
</feature>
<dbReference type="Pfam" id="PF17853">
    <property type="entry name" value="GGDEF_2"/>
    <property type="match status" value="1"/>
</dbReference>
<keyword evidence="6" id="KW-1185">Reference proteome</keyword>
<comment type="caution">
    <text evidence="5">The sequence shown here is derived from an EMBL/GenBank/DDBJ whole genome shotgun (WGS) entry which is preliminary data.</text>
</comment>
<evidence type="ECO:0000259" key="3">
    <source>
        <dbReference type="Pfam" id="PF13556"/>
    </source>
</evidence>
<dbReference type="RefSeq" id="WP_241039833.1">
    <property type="nucleotide sequence ID" value="NZ_BAAAJF010000021.1"/>
</dbReference>
<reference evidence="5 6" key="1">
    <citation type="submission" date="2022-03" db="EMBL/GenBank/DDBJ databases">
        <title>Pseudonocardia alaer sp. nov., a novel actinomycete isolated from reed forest soil.</title>
        <authorList>
            <person name="Wang L."/>
        </authorList>
    </citation>
    <scope>NUCLEOTIDE SEQUENCE [LARGE SCALE GENOMIC DNA]</scope>
    <source>
        <strain evidence="5 6">Y-16303</strain>
    </source>
</reference>
<dbReference type="InterPro" id="IPR051448">
    <property type="entry name" value="CdaR-like_regulators"/>
</dbReference>
<evidence type="ECO:0000256" key="2">
    <source>
        <dbReference type="SAM" id="MobiDB-lite"/>
    </source>
</evidence>
<proteinExistence type="inferred from homology"/>
<protein>
    <submittedName>
        <fullName evidence="5">Helix-turn-helix domain-containing protein</fullName>
    </submittedName>
</protein>
<accession>A0ABS9TKZ1</accession>
<organism evidence="5 6">
    <name type="scientific">Pseudonocardia alaniniphila</name>
    <dbReference type="NCBI Taxonomy" id="75291"/>
    <lineage>
        <taxon>Bacteria</taxon>
        <taxon>Bacillati</taxon>
        <taxon>Actinomycetota</taxon>
        <taxon>Actinomycetes</taxon>
        <taxon>Pseudonocardiales</taxon>
        <taxon>Pseudonocardiaceae</taxon>
        <taxon>Pseudonocardia</taxon>
    </lineage>
</organism>
<comment type="similarity">
    <text evidence="1">Belongs to the CdaR family.</text>
</comment>
<gene>
    <name evidence="5" type="ORF">MMF94_26110</name>
</gene>
<dbReference type="EMBL" id="JAKXMK010000024">
    <property type="protein sequence ID" value="MCH6169185.1"/>
    <property type="molecule type" value="Genomic_DNA"/>
</dbReference>
<evidence type="ECO:0000259" key="4">
    <source>
        <dbReference type="Pfam" id="PF17853"/>
    </source>
</evidence>
<evidence type="ECO:0000256" key="1">
    <source>
        <dbReference type="ARBA" id="ARBA00006754"/>
    </source>
</evidence>
<dbReference type="InterPro" id="IPR042070">
    <property type="entry name" value="PucR_C-HTH_sf"/>
</dbReference>
<dbReference type="InterPro" id="IPR025736">
    <property type="entry name" value="PucR_C-HTH_dom"/>
</dbReference>
<evidence type="ECO:0000313" key="5">
    <source>
        <dbReference type="EMBL" id="MCH6169185.1"/>
    </source>
</evidence>
<dbReference type="PANTHER" id="PTHR33744:SF7">
    <property type="entry name" value="PUCR FAMILY TRANSCRIPTIONAL REGULATOR"/>
    <property type="match status" value="1"/>
</dbReference>
<dbReference type="PANTHER" id="PTHR33744">
    <property type="entry name" value="CARBOHYDRATE DIACID REGULATOR"/>
    <property type="match status" value="1"/>
</dbReference>
<feature type="domain" description="CdaR GGDEF-like" evidence="4">
    <location>
        <begin position="326"/>
        <end position="457"/>
    </location>
</feature>
<evidence type="ECO:0000313" key="6">
    <source>
        <dbReference type="Proteomes" id="UP001299970"/>
    </source>
</evidence>